<gene>
    <name evidence="2" type="ORF">WR25_10440</name>
</gene>
<feature type="region of interest" description="Disordered" evidence="1">
    <location>
        <begin position="282"/>
        <end position="303"/>
    </location>
</feature>
<feature type="region of interest" description="Disordered" evidence="1">
    <location>
        <begin position="1"/>
        <end position="43"/>
    </location>
</feature>
<feature type="compositionally biased region" description="Polar residues" evidence="1">
    <location>
        <begin position="22"/>
        <end position="38"/>
    </location>
</feature>
<evidence type="ECO:0000313" key="3">
    <source>
        <dbReference type="Proteomes" id="UP000218231"/>
    </source>
</evidence>
<proteinExistence type="predicted"/>
<organism evidence="2 3">
    <name type="scientific">Diploscapter pachys</name>
    <dbReference type="NCBI Taxonomy" id="2018661"/>
    <lineage>
        <taxon>Eukaryota</taxon>
        <taxon>Metazoa</taxon>
        <taxon>Ecdysozoa</taxon>
        <taxon>Nematoda</taxon>
        <taxon>Chromadorea</taxon>
        <taxon>Rhabditida</taxon>
        <taxon>Rhabditina</taxon>
        <taxon>Rhabditomorpha</taxon>
        <taxon>Rhabditoidea</taxon>
        <taxon>Rhabditidae</taxon>
        <taxon>Diploscapter</taxon>
    </lineage>
</organism>
<dbReference type="Proteomes" id="UP000218231">
    <property type="component" value="Unassembled WGS sequence"/>
</dbReference>
<comment type="caution">
    <text evidence="2">The sequence shown here is derived from an EMBL/GenBank/DDBJ whole genome shotgun (WGS) entry which is preliminary data.</text>
</comment>
<feature type="compositionally biased region" description="Low complexity" evidence="1">
    <location>
        <begin position="1"/>
        <end position="21"/>
    </location>
</feature>
<accession>A0A2A2JLT6</accession>
<protein>
    <submittedName>
        <fullName evidence="2">Uncharacterized protein</fullName>
    </submittedName>
</protein>
<feature type="compositionally biased region" description="Low complexity" evidence="1">
    <location>
        <begin position="84"/>
        <end position="97"/>
    </location>
</feature>
<name>A0A2A2JLT6_9BILA</name>
<dbReference type="OrthoDB" id="6497308at2759"/>
<evidence type="ECO:0000313" key="2">
    <source>
        <dbReference type="EMBL" id="PAV62655.1"/>
    </source>
</evidence>
<feature type="compositionally biased region" description="Polar residues" evidence="1">
    <location>
        <begin position="292"/>
        <end position="303"/>
    </location>
</feature>
<evidence type="ECO:0000256" key="1">
    <source>
        <dbReference type="SAM" id="MobiDB-lite"/>
    </source>
</evidence>
<sequence length="303" mass="32930">MDVSGPSSSSSAASLPASSYAQTSSSNQKSLTTSTSGGQDVIEMAVVGSPELYGDKSPCEQNVCDIVDSKAPSKDSIIGNSQVGTTSNGTGNGTSSSQDPSVTLLPRAPQSAFSDPRYTPNSFQMAQALVAWQWIFIDGVQLPCVMRGGERFLSVHMVQLKLLSKFPPGIPPEFANKYTMVSHKMSPIEVWIFNSINAMLRKFDFGCQLYTPSDELVRSIDVQNFYWNVKALNLERIIAEFDREMQKEADANNSVIAATIAVLKKQVQAELELVKTEVQRIDEELPDPGKNNGFSAESVETSP</sequence>
<dbReference type="AlphaFoldDB" id="A0A2A2JLT6"/>
<reference evidence="2 3" key="1">
    <citation type="journal article" date="2017" name="Curr. Biol.">
        <title>Genome architecture and evolution of a unichromosomal asexual nematode.</title>
        <authorList>
            <person name="Fradin H."/>
            <person name="Zegar C."/>
            <person name="Gutwein M."/>
            <person name="Lucas J."/>
            <person name="Kovtun M."/>
            <person name="Corcoran D."/>
            <person name="Baugh L.R."/>
            <person name="Kiontke K."/>
            <person name="Gunsalus K."/>
            <person name="Fitch D.H."/>
            <person name="Piano F."/>
        </authorList>
    </citation>
    <scope>NUCLEOTIDE SEQUENCE [LARGE SCALE GENOMIC DNA]</scope>
    <source>
        <strain evidence="2">PF1309</strain>
    </source>
</reference>
<keyword evidence="3" id="KW-1185">Reference proteome</keyword>
<dbReference type="EMBL" id="LIAE01010353">
    <property type="protein sequence ID" value="PAV62655.1"/>
    <property type="molecule type" value="Genomic_DNA"/>
</dbReference>
<feature type="region of interest" description="Disordered" evidence="1">
    <location>
        <begin position="75"/>
        <end position="109"/>
    </location>
</feature>